<reference evidence="4" key="1">
    <citation type="journal article" date="2015" name="PLoS Genet.">
        <title>Genome Sequence and Transcriptome Analyses of Chrysochromulina tobin: Metabolic Tools for Enhanced Algal Fitness in the Prominent Order Prymnesiales (Haptophyceae).</title>
        <authorList>
            <person name="Hovde B.T."/>
            <person name="Deodato C.R."/>
            <person name="Hunsperger H.M."/>
            <person name="Ryken S.A."/>
            <person name="Yost W."/>
            <person name="Jha R.K."/>
            <person name="Patterson J."/>
            <person name="Monnat R.J. Jr."/>
            <person name="Barlow S.B."/>
            <person name="Starkenburg S.R."/>
            <person name="Cattolico R.A."/>
        </authorList>
    </citation>
    <scope>NUCLEOTIDE SEQUENCE</scope>
    <source>
        <strain evidence="4">CCMP291</strain>
    </source>
</reference>
<feature type="compositionally biased region" description="Basic and acidic residues" evidence="2">
    <location>
        <begin position="664"/>
        <end position="675"/>
    </location>
</feature>
<evidence type="ECO:0000256" key="1">
    <source>
        <dbReference type="SAM" id="Coils"/>
    </source>
</evidence>
<feature type="compositionally biased region" description="Gly residues" evidence="2">
    <location>
        <begin position="927"/>
        <end position="941"/>
    </location>
</feature>
<evidence type="ECO:0000313" key="3">
    <source>
        <dbReference type="EMBL" id="KOO22372.1"/>
    </source>
</evidence>
<evidence type="ECO:0000313" key="4">
    <source>
        <dbReference type="Proteomes" id="UP000037460"/>
    </source>
</evidence>
<proteinExistence type="predicted"/>
<feature type="compositionally biased region" description="Basic and acidic residues" evidence="2">
    <location>
        <begin position="632"/>
        <end position="656"/>
    </location>
</feature>
<keyword evidence="4" id="KW-1185">Reference proteome</keyword>
<feature type="region of interest" description="Disordered" evidence="2">
    <location>
        <begin position="898"/>
        <end position="947"/>
    </location>
</feature>
<sequence length="1657" mass="175726">MMESTHQSKPQSYALFNDGVEVRRLELPGHKKQQLPSRHPADPLGRRTLYAGKPWALLDPAVRSVSKAAHDSALASGFPQWIADLLLQLTQEAMIAGRSHAEALFMASVAADMLNRGWRLDVTLAAANEAADLLATRYSAGAAFAGEDELDELRMAIDEQKRLGCDTSDAERTLHEAAERKRLVDERAWAERTERFRTEAQARVKEEVEARQGKGHTRTDEIEQLVGVIAKARAVGLPFEATADAVQRLEELRDAELAEEAAADELERTLESLGEGNPAEECVAVRRAVEAAKKLGLETTDAERRVEEVEQRLREAEEMKRRAHEALAKQLASVGSVGSLASVGSVGKSEPSSSTFGFSLPFASIGSTPTAEPTTVDPAAMQRDIDVLKKAIKEAKRLGLSTSDAEQRLRTLEVSKAEAEDESLRTAAEEHAREELAMAEKAVADRERRAKQLQQRRGAFIKGVAERSNLEQELVQVVSVVPAEAAMHEGMQVLVEMLIWRAVAARPSSGTEIVNAALAAALERLRSNFTAAELEELGLPLTGPSFVRAVQAASTEELSNAIGVAVLSAYGETTLRMVAMLKDPSGKVGAAGAPPPPTPAGPLDFGFAGDDDDDVGQRATMDKLRVAIEKAKKAGLEQHPAARDAQKKLGELEDRRHQKARERKARDEARRRPELEDAGAGVGAGADAGGCGGSGGGSTPLDKTMGRGMSCGDASGGSASVGGTSTVPMATYAAKAAAKAAAAAIAAGKDRAEAARLAHEAARMAYGLGSVEELNDPSFRGGGGGRKQRGEQASVPKGKSAAPYSGVGSGAMPGPSKGQGPGDTGARLEAAAEPDSLTTKDLNDRIARFTYRKARSGLTPSDQEELSQLVVERERRRTDVDLDDRIAALERKAIALEGQEIGPEEAQGGLTASSAEESGPSIVEGASGSGTTVGGPSGGGTTPKASPTKANGLLRGISKGFLFAARLSKGLSPAEQKEVRDLNAEKQLRKLRLAHGDERLPGPRKGPYAALGDKHLEDRISALELKAAPDGPMPKELEELRVEHNRRLSDRELSDKITRLERRKDTDGLSPKEQTELEGMHAERYGRLSDRELDERIAALDRKKVRMALAPKEQSDLDELNVEKNRRRSHRNLDDLIAALEHKKERGGLTPEVQKEIEELHAEKQARRLLQGDRDGASREAAAALSPSSQRFLPGSRPGSEAVGAAAREMLRERGFPASLAEAAADKARELMQQGLSPGAVIAGGLALGEALDAGQSRQSANVAAYAAAKAADAEADKDPRVAAMMASGNSLPHLLEHSLARGRAAAKRSSAGLDDHGFGGDNSSVVRFLRERDLPLEIARAGAQKAIDLFNQGFLPGAAFIGSVMYAEGLDDGLPPHSAEQGALAAARAAEAEAKRDRGVRTALRNNDVPSRVLELGLHAGHVAGQRSNLGADRFSVGGASDVGQKVTNELQRLRGSKVGERDATMITAVTLPPDDVAKAAADKAYQMIDEGYSAGTAFAAGLALGTALDAGRRPPDAALAAVAAAKAAEDAGASSAFVKAALEAGELPRALLERALTAGREAGMSDGREARREGTEPHGNEPRYGHACGADEAHQATSADDPGLDDPSRQGLEGASPVRAIDRARELAVKEHMSQERRRELKVEAQEIEVECSLM</sequence>
<name>A0A0M0J7P5_9EUKA</name>
<feature type="compositionally biased region" description="Gly residues" evidence="2">
    <location>
        <begin position="680"/>
        <end position="698"/>
    </location>
</feature>
<feature type="compositionally biased region" description="Gly residues" evidence="2">
    <location>
        <begin position="807"/>
        <end position="823"/>
    </location>
</feature>
<keyword evidence="1" id="KW-0175">Coiled coil</keyword>
<feature type="region of interest" description="Disordered" evidence="2">
    <location>
        <begin position="1170"/>
        <end position="1203"/>
    </location>
</feature>
<protein>
    <submittedName>
        <fullName evidence="3">Uncharacterized protein</fullName>
    </submittedName>
</protein>
<accession>A0A0M0J7P5</accession>
<feature type="coiled-coil region" evidence="1">
    <location>
        <begin position="249"/>
        <end position="329"/>
    </location>
</feature>
<dbReference type="Proteomes" id="UP000037460">
    <property type="component" value="Unassembled WGS sequence"/>
</dbReference>
<feature type="region of interest" description="Disordered" evidence="2">
    <location>
        <begin position="1061"/>
        <end position="1080"/>
    </location>
</feature>
<feature type="region of interest" description="Disordered" evidence="2">
    <location>
        <begin position="1561"/>
        <end position="1626"/>
    </location>
</feature>
<feature type="coiled-coil region" evidence="1">
    <location>
        <begin position="402"/>
        <end position="456"/>
    </location>
</feature>
<feature type="region of interest" description="Disordered" evidence="2">
    <location>
        <begin position="632"/>
        <end position="708"/>
    </location>
</feature>
<dbReference type="EMBL" id="JWZX01003283">
    <property type="protein sequence ID" value="KOO22372.1"/>
    <property type="molecule type" value="Genomic_DNA"/>
</dbReference>
<feature type="region of interest" description="Disordered" evidence="2">
    <location>
        <begin position="772"/>
        <end position="839"/>
    </location>
</feature>
<organism evidence="3 4">
    <name type="scientific">Chrysochromulina tobinii</name>
    <dbReference type="NCBI Taxonomy" id="1460289"/>
    <lineage>
        <taxon>Eukaryota</taxon>
        <taxon>Haptista</taxon>
        <taxon>Haptophyta</taxon>
        <taxon>Prymnesiophyceae</taxon>
        <taxon>Prymnesiales</taxon>
        <taxon>Chrysochromulinaceae</taxon>
        <taxon>Chrysochromulina</taxon>
    </lineage>
</organism>
<evidence type="ECO:0000256" key="2">
    <source>
        <dbReference type="SAM" id="MobiDB-lite"/>
    </source>
</evidence>
<gene>
    <name evidence="3" type="ORF">Ctob_002273</name>
</gene>
<feature type="compositionally biased region" description="Basic and acidic residues" evidence="2">
    <location>
        <begin position="1568"/>
        <end position="1596"/>
    </location>
</feature>
<comment type="caution">
    <text evidence="3">The sequence shown here is derived from an EMBL/GenBank/DDBJ whole genome shotgun (WGS) entry which is preliminary data.</text>
</comment>